<organism evidence="2 3">
    <name type="scientific">Micromonospora pisi</name>
    <dbReference type="NCBI Taxonomy" id="589240"/>
    <lineage>
        <taxon>Bacteria</taxon>
        <taxon>Bacillati</taxon>
        <taxon>Actinomycetota</taxon>
        <taxon>Actinomycetes</taxon>
        <taxon>Micromonosporales</taxon>
        <taxon>Micromonosporaceae</taxon>
        <taxon>Micromonospora</taxon>
    </lineage>
</organism>
<sequence>MRLTFLTAGAALGVVVLLTALGGWGGTATAGLATVGAIVTAAFGVAALYIGRR</sequence>
<feature type="transmembrane region" description="Helical" evidence="1">
    <location>
        <begin position="32"/>
        <end position="51"/>
    </location>
</feature>
<keyword evidence="1" id="KW-1133">Transmembrane helix</keyword>
<evidence type="ECO:0000256" key="1">
    <source>
        <dbReference type="SAM" id="Phobius"/>
    </source>
</evidence>
<evidence type="ECO:0000313" key="3">
    <source>
        <dbReference type="Proteomes" id="UP000277671"/>
    </source>
</evidence>
<name>A0A495JMR2_9ACTN</name>
<keyword evidence="1" id="KW-0812">Transmembrane</keyword>
<reference evidence="2 3" key="1">
    <citation type="submission" date="2018-10" db="EMBL/GenBank/DDBJ databases">
        <title>Sequencing the genomes of 1000 actinobacteria strains.</title>
        <authorList>
            <person name="Klenk H.-P."/>
        </authorList>
    </citation>
    <scope>NUCLEOTIDE SEQUENCE [LARGE SCALE GENOMIC DNA]</scope>
    <source>
        <strain evidence="2 3">DSM 45175</strain>
    </source>
</reference>
<dbReference type="AlphaFoldDB" id="A0A495JMR2"/>
<evidence type="ECO:0000313" key="2">
    <source>
        <dbReference type="EMBL" id="RKR89945.1"/>
    </source>
</evidence>
<keyword evidence="3" id="KW-1185">Reference proteome</keyword>
<accession>A0A495JMR2</accession>
<protein>
    <submittedName>
        <fullName evidence="2">Uncharacterized protein</fullName>
    </submittedName>
</protein>
<dbReference type="EMBL" id="RBKT01000001">
    <property type="protein sequence ID" value="RKR89945.1"/>
    <property type="molecule type" value="Genomic_DNA"/>
</dbReference>
<comment type="caution">
    <text evidence="2">The sequence shown here is derived from an EMBL/GenBank/DDBJ whole genome shotgun (WGS) entry which is preliminary data.</text>
</comment>
<dbReference type="Proteomes" id="UP000277671">
    <property type="component" value="Unassembled WGS sequence"/>
</dbReference>
<proteinExistence type="predicted"/>
<keyword evidence="1" id="KW-0472">Membrane</keyword>
<gene>
    <name evidence="2" type="ORF">BDK92_4309</name>
</gene>